<dbReference type="PIRSF" id="PIRSF000137">
    <property type="entry name" value="Alcohol_oxidase"/>
    <property type="match status" value="1"/>
</dbReference>
<dbReference type="Pfam" id="PF05199">
    <property type="entry name" value="GMC_oxred_C"/>
    <property type="match status" value="1"/>
</dbReference>
<feature type="binding site" evidence="2">
    <location>
        <position position="96"/>
    </location>
    <ligand>
        <name>FAD</name>
        <dbReference type="ChEBI" id="CHEBI:57692"/>
    </ligand>
</feature>
<dbReference type="PROSITE" id="PS51257">
    <property type="entry name" value="PROKAR_LIPOPROTEIN"/>
    <property type="match status" value="1"/>
</dbReference>
<dbReference type="InterPro" id="IPR007867">
    <property type="entry name" value="GMC_OxRtase_C"/>
</dbReference>
<feature type="domain" description="Glucose-methanol-choline oxidoreductase N-terminal" evidence="3">
    <location>
        <begin position="285"/>
        <end position="299"/>
    </location>
</feature>
<dbReference type="AlphaFoldDB" id="A0A428PTK5"/>
<keyword evidence="2" id="KW-0274">FAD</keyword>
<protein>
    <recommendedName>
        <fullName evidence="3">Glucose-methanol-choline oxidoreductase N-terminal domain-containing protein</fullName>
    </recommendedName>
</protein>
<sequence length="614" mass="68153">MGLYTKLADDIDEVDVIIAGGGTAACVVAGRLAEADPNLSILVIEGGQDNRGIQNIENPVFYPDHLLPTSKSTIFYKANKAEQLAGRECIVPSGGVLGGGSSINFLMYTRAQRSDFDSWNTPGWSGEEMLPFLKKFETYHGKGNPELHGFDGPIHVSDGTFRNTKVEDDVLKAAAAVGWPEIKDLQDLDSNNGFERWLRYISPDGKRQDTARKYLHEKLEGNRYPNLHILVESKVVRVILDDDDDDKRAVGVEYTPNPAFQLQLAATQHPKRTVKARKLVVVSCGACGTPSVLERSGVGDPKVLKRAGVPVIVDLPGVGHEYEDHNIILYPYRTGLEPHETADWIFRDPSQRQELINKKHPQLGWNTVELSSKLRPTEAQVDELGPEFRAAWDRDFKDVPNRPLMLTAVISAFYGDLATVPMGQYMTIANYTAYPYSRGHLHITGPEITDPLDFNVGFLTDKDDIDLKKQLWAYKRSREIMRRTELYRGEIPAGHPNFPPGSKAACIDLSKRLENVKDVEYSAEDDKAIEQFIRERVETTWHSIGTAKMAPREKFGVVDKDLNVWGTKGLKLADLSIPPMNVGANTNNTAIVIGEKAADIIIKELGLGGKGAKL</sequence>
<dbReference type="InterPro" id="IPR000172">
    <property type="entry name" value="GMC_OxRdtase_N"/>
</dbReference>
<comment type="cofactor">
    <cofactor evidence="2">
        <name>FAD</name>
        <dbReference type="ChEBI" id="CHEBI:57692"/>
    </cofactor>
</comment>
<accession>A0A428PTK5</accession>
<dbReference type="SUPFAM" id="SSF54373">
    <property type="entry name" value="FAD-linked reductases, C-terminal domain"/>
    <property type="match status" value="1"/>
</dbReference>
<organism evidence="4 5">
    <name type="scientific">Fusarium duplospermum</name>
    <dbReference type="NCBI Taxonomy" id="1325734"/>
    <lineage>
        <taxon>Eukaryota</taxon>
        <taxon>Fungi</taxon>
        <taxon>Dikarya</taxon>
        <taxon>Ascomycota</taxon>
        <taxon>Pezizomycotina</taxon>
        <taxon>Sordariomycetes</taxon>
        <taxon>Hypocreomycetidae</taxon>
        <taxon>Hypocreales</taxon>
        <taxon>Nectriaceae</taxon>
        <taxon>Fusarium</taxon>
        <taxon>Fusarium solani species complex</taxon>
    </lineage>
</organism>
<evidence type="ECO:0000259" key="3">
    <source>
        <dbReference type="PROSITE" id="PS00624"/>
    </source>
</evidence>
<dbReference type="OrthoDB" id="269227at2759"/>
<dbReference type="PANTHER" id="PTHR11552">
    <property type="entry name" value="GLUCOSE-METHANOL-CHOLINE GMC OXIDOREDUCTASE"/>
    <property type="match status" value="1"/>
</dbReference>
<keyword evidence="5" id="KW-1185">Reference proteome</keyword>
<dbReference type="Gene3D" id="3.50.50.60">
    <property type="entry name" value="FAD/NAD(P)-binding domain"/>
    <property type="match status" value="1"/>
</dbReference>
<dbReference type="Gene3D" id="3.30.560.10">
    <property type="entry name" value="Glucose Oxidase, domain 3"/>
    <property type="match status" value="1"/>
</dbReference>
<dbReference type="STRING" id="1325734.A0A428PTK5"/>
<dbReference type="PANTHER" id="PTHR11552:SF78">
    <property type="entry name" value="GLUCOSE-METHANOL-CHOLINE OXIDOREDUCTASE N-TERMINAL DOMAIN-CONTAINING PROTEIN"/>
    <property type="match status" value="1"/>
</dbReference>
<evidence type="ECO:0000313" key="4">
    <source>
        <dbReference type="EMBL" id="RSL56419.1"/>
    </source>
</evidence>
<evidence type="ECO:0000313" key="5">
    <source>
        <dbReference type="Proteomes" id="UP000288168"/>
    </source>
</evidence>
<feature type="binding site" evidence="2">
    <location>
        <begin position="541"/>
        <end position="542"/>
    </location>
    <ligand>
        <name>FAD</name>
        <dbReference type="ChEBI" id="CHEBI:57692"/>
    </ligand>
</feature>
<evidence type="ECO:0000256" key="1">
    <source>
        <dbReference type="ARBA" id="ARBA00010790"/>
    </source>
</evidence>
<dbReference type="Pfam" id="PF00732">
    <property type="entry name" value="GMC_oxred_N"/>
    <property type="match status" value="1"/>
</dbReference>
<dbReference type="GO" id="GO:0050660">
    <property type="term" value="F:flavin adenine dinucleotide binding"/>
    <property type="evidence" value="ECO:0007669"/>
    <property type="project" value="InterPro"/>
</dbReference>
<dbReference type="PROSITE" id="PS00624">
    <property type="entry name" value="GMC_OXRED_2"/>
    <property type="match status" value="1"/>
</dbReference>
<dbReference type="Proteomes" id="UP000288168">
    <property type="component" value="Unassembled WGS sequence"/>
</dbReference>
<evidence type="ECO:0000256" key="2">
    <source>
        <dbReference type="PIRSR" id="PIRSR000137-2"/>
    </source>
</evidence>
<name>A0A428PTK5_9HYPO</name>
<proteinExistence type="inferred from homology"/>
<dbReference type="GO" id="GO:0016614">
    <property type="term" value="F:oxidoreductase activity, acting on CH-OH group of donors"/>
    <property type="evidence" value="ECO:0007669"/>
    <property type="project" value="InterPro"/>
</dbReference>
<reference evidence="4 5" key="1">
    <citation type="submission" date="2017-06" db="EMBL/GenBank/DDBJ databases">
        <title>Comparative genomic analysis of Ambrosia Fusariam Clade fungi.</title>
        <authorList>
            <person name="Stajich J.E."/>
            <person name="Carrillo J."/>
            <person name="Kijimoto T."/>
            <person name="Eskalen A."/>
            <person name="O'Donnell K."/>
            <person name="Kasson M."/>
        </authorList>
    </citation>
    <scope>NUCLEOTIDE SEQUENCE [LARGE SCALE GENOMIC DNA]</scope>
    <source>
        <strain evidence="4 5">NRRL62584</strain>
    </source>
</reference>
<comment type="caution">
    <text evidence="4">The sequence shown here is derived from an EMBL/GenBank/DDBJ whole genome shotgun (WGS) entry which is preliminary data.</text>
</comment>
<comment type="similarity">
    <text evidence="1">Belongs to the GMC oxidoreductase family.</text>
</comment>
<dbReference type="InterPro" id="IPR012132">
    <property type="entry name" value="GMC_OxRdtase"/>
</dbReference>
<gene>
    <name evidence="4" type="ORF">CEP54_008867</name>
</gene>
<dbReference type="SUPFAM" id="SSF51905">
    <property type="entry name" value="FAD/NAD(P)-binding domain"/>
    <property type="match status" value="1"/>
</dbReference>
<keyword evidence="2" id="KW-0285">Flavoprotein</keyword>
<dbReference type="InterPro" id="IPR036188">
    <property type="entry name" value="FAD/NAD-bd_sf"/>
</dbReference>
<dbReference type="EMBL" id="NKCI01000092">
    <property type="protein sequence ID" value="RSL56419.1"/>
    <property type="molecule type" value="Genomic_DNA"/>
</dbReference>
<feature type="binding site" evidence="2">
    <location>
        <position position="235"/>
    </location>
    <ligand>
        <name>FAD</name>
        <dbReference type="ChEBI" id="CHEBI:57692"/>
    </ligand>
</feature>